<keyword evidence="2" id="KW-1185">Reference proteome</keyword>
<gene>
    <name evidence="1" type="ORF">Oscil6304_3622</name>
</gene>
<dbReference type="InParanoid" id="K9TKW6"/>
<protein>
    <recommendedName>
        <fullName evidence="3">DUF4276 domain-containing protein</fullName>
    </recommendedName>
</protein>
<sequence length="221" mass="25579">MVVNVTIYIEGVYSENPSVLTVDNTAVFRESFYKLLSQKLSPANFKLIIQPFGTITQTKKYLELIEKQQSNAVILIDLDGPKEKIPERLVRYQLLDTARIFFMIQEMEAWILSQVDKIEEFGKREGLTRKKEDQDMGSNPLIKNKHPEEIEKPSEKLKTLFGQYFESVKVVRGQQKIKKKQYSKAKDGPKLIGLLDLERLMQDFDEVERLIDYIGSIEGEG</sequence>
<evidence type="ECO:0008006" key="3">
    <source>
        <dbReference type="Google" id="ProtNLM"/>
    </source>
</evidence>
<dbReference type="OrthoDB" id="459394at2"/>
<accession>K9TKW6</accession>
<evidence type="ECO:0000313" key="2">
    <source>
        <dbReference type="Proteomes" id="UP000010367"/>
    </source>
</evidence>
<proteinExistence type="predicted"/>
<organism evidence="1 2">
    <name type="scientific">Oscillatoria acuminata PCC 6304</name>
    <dbReference type="NCBI Taxonomy" id="56110"/>
    <lineage>
        <taxon>Bacteria</taxon>
        <taxon>Bacillati</taxon>
        <taxon>Cyanobacteriota</taxon>
        <taxon>Cyanophyceae</taxon>
        <taxon>Oscillatoriophycideae</taxon>
        <taxon>Oscillatoriales</taxon>
        <taxon>Oscillatoriaceae</taxon>
        <taxon>Oscillatoria</taxon>
    </lineage>
</organism>
<dbReference type="RefSeq" id="WP_015149812.1">
    <property type="nucleotide sequence ID" value="NC_019693.1"/>
</dbReference>
<dbReference type="AlphaFoldDB" id="K9TKW6"/>
<evidence type="ECO:0000313" key="1">
    <source>
        <dbReference type="EMBL" id="AFY83185.1"/>
    </source>
</evidence>
<dbReference type="KEGG" id="oac:Oscil6304_3622"/>
<reference evidence="1 2" key="1">
    <citation type="submission" date="2012-06" db="EMBL/GenBank/DDBJ databases">
        <title>Finished chromosome of genome of Oscillatoria acuminata PCC 6304.</title>
        <authorList>
            <consortium name="US DOE Joint Genome Institute"/>
            <person name="Gugger M."/>
            <person name="Coursin T."/>
            <person name="Rippka R."/>
            <person name="Tandeau De Marsac N."/>
            <person name="Huntemann M."/>
            <person name="Wei C.-L."/>
            <person name="Han J."/>
            <person name="Detter J.C."/>
            <person name="Han C."/>
            <person name="Tapia R."/>
            <person name="Davenport K."/>
            <person name="Daligault H."/>
            <person name="Erkkila T."/>
            <person name="Gu W."/>
            <person name="Munk A.C.C."/>
            <person name="Teshima H."/>
            <person name="Xu Y."/>
            <person name="Chain P."/>
            <person name="Chen A."/>
            <person name="Krypides N."/>
            <person name="Mavromatis K."/>
            <person name="Markowitz V."/>
            <person name="Szeto E."/>
            <person name="Ivanova N."/>
            <person name="Mikhailova N."/>
            <person name="Ovchinnikova G."/>
            <person name="Pagani I."/>
            <person name="Pati A."/>
            <person name="Goodwin L."/>
            <person name="Peters L."/>
            <person name="Pitluck S."/>
            <person name="Woyke T."/>
            <person name="Kerfeld C."/>
        </authorList>
    </citation>
    <scope>NUCLEOTIDE SEQUENCE [LARGE SCALE GENOMIC DNA]</scope>
    <source>
        <strain evidence="1 2">PCC 6304</strain>
    </source>
</reference>
<dbReference type="EMBL" id="CP003607">
    <property type="protein sequence ID" value="AFY83185.1"/>
    <property type="molecule type" value="Genomic_DNA"/>
</dbReference>
<dbReference type="Pfam" id="PF14103">
    <property type="entry name" value="DUF4276"/>
    <property type="match status" value="1"/>
</dbReference>
<dbReference type="Proteomes" id="UP000010367">
    <property type="component" value="Chromosome"/>
</dbReference>
<dbReference type="InterPro" id="IPR025455">
    <property type="entry name" value="DUF4276"/>
</dbReference>
<dbReference type="HOGENOM" id="CLU_1249582_0_0_3"/>
<name>K9TKW6_9CYAN</name>